<dbReference type="EMBL" id="NPIM01000074">
    <property type="protein sequence ID" value="RVE16072.1"/>
    <property type="molecule type" value="Genomic_DNA"/>
</dbReference>
<evidence type="ECO:0000313" key="1">
    <source>
        <dbReference type="EMBL" id="RVE16072.1"/>
    </source>
</evidence>
<dbReference type="PROSITE" id="PS51459">
    <property type="entry name" value="FIDO"/>
    <property type="match status" value="1"/>
</dbReference>
<dbReference type="InterPro" id="IPR036597">
    <property type="entry name" value="Fido-like_dom_sf"/>
</dbReference>
<dbReference type="Pfam" id="PF02661">
    <property type="entry name" value="Fic"/>
    <property type="match status" value="1"/>
</dbReference>
<accession>A0A2I8SH47</accession>
<reference evidence="1 2" key="1">
    <citation type="submission" date="2017-08" db="EMBL/GenBank/DDBJ databases">
        <title>Sequencing of Escherichia coli CCPM 6219.</title>
        <authorList>
            <person name="Liu S.-L."/>
            <person name="Zhou Y.-J."/>
            <person name="Zhao M.-F."/>
        </authorList>
    </citation>
    <scope>NUCLEOTIDE SEQUENCE [LARGE SCALE GENOMIC DNA]</scope>
    <source>
        <strain evidence="1 2">CCPM 6219</strain>
    </source>
</reference>
<dbReference type="InterPro" id="IPR003812">
    <property type="entry name" value="Fido"/>
</dbReference>
<dbReference type="PIRSF" id="PIRSF018297">
    <property type="entry name" value="Doc"/>
    <property type="match status" value="1"/>
</dbReference>
<dbReference type="SUPFAM" id="SSF140931">
    <property type="entry name" value="Fic-like"/>
    <property type="match status" value="1"/>
</dbReference>
<evidence type="ECO:0000313" key="2">
    <source>
        <dbReference type="Proteomes" id="UP000288459"/>
    </source>
</evidence>
<comment type="caution">
    <text evidence="1">The sequence shown here is derived from an EMBL/GenBank/DDBJ whole genome shotgun (WGS) entry which is preliminary data.</text>
</comment>
<dbReference type="InterPro" id="IPR006440">
    <property type="entry name" value="Doc"/>
</dbReference>
<protein>
    <submittedName>
        <fullName evidence="1">Type II toxin-antitoxin system death-on-curing family toxin</fullName>
    </submittedName>
</protein>
<dbReference type="RefSeq" id="WP_001515094.1">
    <property type="nucleotide sequence ID" value="NZ_BFLJ01000081.1"/>
</dbReference>
<dbReference type="Gene3D" id="1.20.120.1870">
    <property type="entry name" value="Fic/DOC protein, Fido domain"/>
    <property type="match status" value="1"/>
</dbReference>
<dbReference type="GO" id="GO:0016301">
    <property type="term" value="F:kinase activity"/>
    <property type="evidence" value="ECO:0007669"/>
    <property type="project" value="InterPro"/>
</dbReference>
<dbReference type="NCBIfam" id="TIGR01550">
    <property type="entry name" value="DOC_P1"/>
    <property type="match status" value="1"/>
</dbReference>
<dbReference type="PANTHER" id="PTHR39426:SF1">
    <property type="entry name" value="HOMOLOGY TO DEATH-ON-CURING PROTEIN OF PHAGE P1"/>
    <property type="match status" value="1"/>
</dbReference>
<sequence>MTEITFLSVDEVIAIQKSTLPNSGQPDRGKLEGALNRVDNLRMYEGCEDLFKFAAMYMVAIAKSHAFNDANKRTAFQAASVFLLLNGYELNTSMELVKLTIFAATGEADCDNTALALKLLSDYKNELLADTITGY</sequence>
<dbReference type="InterPro" id="IPR053737">
    <property type="entry name" value="Type_II_TA_Toxin"/>
</dbReference>
<proteinExistence type="predicted"/>
<gene>
    <name evidence="1" type="ORF">CIG67_03225</name>
</gene>
<dbReference type="AlphaFoldDB" id="A0A2I8SH47"/>
<organism evidence="1 2">
    <name type="scientific">Escherichia coli</name>
    <dbReference type="NCBI Taxonomy" id="562"/>
    <lineage>
        <taxon>Bacteria</taxon>
        <taxon>Pseudomonadati</taxon>
        <taxon>Pseudomonadota</taxon>
        <taxon>Gammaproteobacteria</taxon>
        <taxon>Enterobacterales</taxon>
        <taxon>Enterobacteriaceae</taxon>
        <taxon>Escherichia</taxon>
    </lineage>
</organism>
<name>A0A2I8SH47_ECOLX</name>
<dbReference type="Proteomes" id="UP000288459">
    <property type="component" value="Unassembled WGS sequence"/>
</dbReference>
<dbReference type="PANTHER" id="PTHR39426">
    <property type="entry name" value="HOMOLOGY TO DEATH-ON-CURING PROTEIN OF PHAGE P1"/>
    <property type="match status" value="1"/>
</dbReference>